<evidence type="ECO:0000313" key="2">
    <source>
        <dbReference type="EMBL" id="GGG70888.1"/>
    </source>
</evidence>
<dbReference type="EMBL" id="BMEQ01000041">
    <property type="protein sequence ID" value="GGG70888.1"/>
    <property type="molecule type" value="Genomic_DNA"/>
</dbReference>
<reference evidence="2" key="2">
    <citation type="submission" date="2020-09" db="EMBL/GenBank/DDBJ databases">
        <authorList>
            <person name="Sun Q."/>
            <person name="Zhou Y."/>
        </authorList>
    </citation>
    <scope>NUCLEOTIDE SEQUENCE</scope>
    <source>
        <strain evidence="2">CGMCC 1.12187</strain>
    </source>
</reference>
<proteinExistence type="predicted"/>
<feature type="transmembrane region" description="Helical" evidence="1">
    <location>
        <begin position="44"/>
        <end position="77"/>
    </location>
</feature>
<keyword evidence="1" id="KW-1133">Transmembrane helix</keyword>
<name>A0A917M115_9MICC</name>
<reference evidence="2" key="1">
    <citation type="journal article" date="2014" name="Int. J. Syst. Evol. Microbiol.">
        <title>Complete genome sequence of Corynebacterium casei LMG S-19264T (=DSM 44701T), isolated from a smear-ripened cheese.</title>
        <authorList>
            <consortium name="US DOE Joint Genome Institute (JGI-PGF)"/>
            <person name="Walter F."/>
            <person name="Albersmeier A."/>
            <person name="Kalinowski J."/>
            <person name="Ruckert C."/>
        </authorList>
    </citation>
    <scope>NUCLEOTIDE SEQUENCE</scope>
    <source>
        <strain evidence="2">CGMCC 1.12187</strain>
    </source>
</reference>
<evidence type="ECO:0000313" key="3">
    <source>
        <dbReference type="Proteomes" id="UP000638848"/>
    </source>
</evidence>
<protein>
    <submittedName>
        <fullName evidence="2">Uncharacterized protein</fullName>
    </submittedName>
</protein>
<keyword evidence="3" id="KW-1185">Reference proteome</keyword>
<organism evidence="2 3">
    <name type="scientific">Kocuria dechangensis</name>
    <dbReference type="NCBI Taxonomy" id="1176249"/>
    <lineage>
        <taxon>Bacteria</taxon>
        <taxon>Bacillati</taxon>
        <taxon>Actinomycetota</taxon>
        <taxon>Actinomycetes</taxon>
        <taxon>Micrococcales</taxon>
        <taxon>Micrococcaceae</taxon>
        <taxon>Kocuria</taxon>
    </lineage>
</organism>
<sequence length="153" mass="16482">MSVKQSLIGSVWGRSPSAAPVRVFADVAQVPRTPAPRWWNHPVAVMYMVVLCAAVCFVVPGLPALTGPAVMVAGVGLASVAELNHRRWAADRAHAAEEAVWVAAQSGYHVESADGILCWRDAEQARTATLEHREGWWHLSLFGTGTSTVDDAR</sequence>
<evidence type="ECO:0000256" key="1">
    <source>
        <dbReference type="SAM" id="Phobius"/>
    </source>
</evidence>
<dbReference type="Proteomes" id="UP000638848">
    <property type="component" value="Unassembled WGS sequence"/>
</dbReference>
<accession>A0A917M115</accession>
<comment type="caution">
    <text evidence="2">The sequence shown here is derived from an EMBL/GenBank/DDBJ whole genome shotgun (WGS) entry which is preliminary data.</text>
</comment>
<keyword evidence="1" id="KW-0472">Membrane</keyword>
<dbReference type="AlphaFoldDB" id="A0A917M115"/>
<keyword evidence="1" id="KW-0812">Transmembrane</keyword>
<gene>
    <name evidence="2" type="ORF">GCM10011374_39420</name>
</gene>